<comment type="function">
    <text evidence="8">Ligates lysine onto the cytidine present at position 34 of the AUA codon-specific tRNA(Ile) that contains the anticodon CAU, in an ATP-dependent manner. Cytidine is converted to lysidine, thus changing the amino acid specificity of the tRNA from methionine to isoleucine.</text>
</comment>
<comment type="domain">
    <text evidence="8">The N-terminal region contains the highly conserved SGGXDS motif, predicted to be a P-loop motif involved in ATP binding.</text>
</comment>
<dbReference type="HAMAP" id="MF_01161">
    <property type="entry name" value="tRNA_Ile_lys_synt"/>
    <property type="match status" value="1"/>
</dbReference>
<comment type="subcellular location">
    <subcellularLocation>
        <location evidence="1 8">Cytoplasm</location>
    </subcellularLocation>
</comment>
<evidence type="ECO:0000256" key="5">
    <source>
        <dbReference type="ARBA" id="ARBA00022741"/>
    </source>
</evidence>
<evidence type="ECO:0000256" key="1">
    <source>
        <dbReference type="ARBA" id="ARBA00004496"/>
    </source>
</evidence>
<keyword evidence="5 8" id="KW-0547">Nucleotide-binding</keyword>
<dbReference type="EC" id="6.3.4.19" evidence="8"/>
<comment type="similarity">
    <text evidence="8">Belongs to the tRNA(Ile)-lysidine synthase family.</text>
</comment>
<evidence type="ECO:0000256" key="4">
    <source>
        <dbReference type="ARBA" id="ARBA00022694"/>
    </source>
</evidence>
<keyword evidence="6 8" id="KW-0067">ATP-binding</keyword>
<comment type="catalytic activity">
    <reaction evidence="7 8">
        <text>cytidine(34) in tRNA(Ile2) + L-lysine + ATP = lysidine(34) in tRNA(Ile2) + AMP + diphosphate + H(+)</text>
        <dbReference type="Rhea" id="RHEA:43744"/>
        <dbReference type="Rhea" id="RHEA-COMP:10625"/>
        <dbReference type="Rhea" id="RHEA-COMP:10670"/>
        <dbReference type="ChEBI" id="CHEBI:15378"/>
        <dbReference type="ChEBI" id="CHEBI:30616"/>
        <dbReference type="ChEBI" id="CHEBI:32551"/>
        <dbReference type="ChEBI" id="CHEBI:33019"/>
        <dbReference type="ChEBI" id="CHEBI:82748"/>
        <dbReference type="ChEBI" id="CHEBI:83665"/>
        <dbReference type="ChEBI" id="CHEBI:456215"/>
        <dbReference type="EC" id="6.3.4.19"/>
    </reaction>
</comment>
<dbReference type="PANTHER" id="PTHR43033:SF1">
    <property type="entry name" value="TRNA(ILE)-LYSIDINE SYNTHASE-RELATED"/>
    <property type="match status" value="1"/>
</dbReference>
<dbReference type="RefSeq" id="WP_189357987.1">
    <property type="nucleotide sequence ID" value="NZ_BMYU01000008.1"/>
</dbReference>
<reference evidence="11" key="1">
    <citation type="journal article" date="2019" name="Int. J. Syst. Evol. Microbiol.">
        <title>The Global Catalogue of Microorganisms (GCM) 10K type strain sequencing project: providing services to taxonomists for standard genome sequencing and annotation.</title>
        <authorList>
            <consortium name="The Broad Institute Genomics Platform"/>
            <consortium name="The Broad Institute Genome Sequencing Center for Infectious Disease"/>
            <person name="Wu L."/>
            <person name="Ma J."/>
        </authorList>
    </citation>
    <scope>NUCLEOTIDE SEQUENCE [LARGE SCALE GENOMIC DNA]</scope>
    <source>
        <strain evidence="11">KCTC 23917</strain>
    </source>
</reference>
<dbReference type="Gene3D" id="1.20.59.20">
    <property type="match status" value="1"/>
</dbReference>
<evidence type="ECO:0000256" key="2">
    <source>
        <dbReference type="ARBA" id="ARBA00022490"/>
    </source>
</evidence>
<dbReference type="SUPFAM" id="SSF82829">
    <property type="entry name" value="MesJ substrate recognition domain-like"/>
    <property type="match status" value="1"/>
</dbReference>
<feature type="domain" description="Lysidine-tRNA(Ile) synthetase C-terminal" evidence="9">
    <location>
        <begin position="387"/>
        <end position="464"/>
    </location>
</feature>
<dbReference type="SMART" id="SM00977">
    <property type="entry name" value="TilS_C"/>
    <property type="match status" value="1"/>
</dbReference>
<proteinExistence type="inferred from homology"/>
<sequence length="467" mass="52445">MNDVELTAMLAEQFRQHMDDYLLRQVSSDGSELKLAIAYSGGLDSTALLHLAAHFCQQKKIPLFAFHVHHGLSSNADAWLAHCQSQALLLNIPFSSRRITVGESPDGLEAAARKQRYTALADMATECGVKTLLFAHHLDDQVETIFIRMLRGAGIDGAGGMRADAEFPMADRSGLRVFRPLLDVRRSLLESYVSQCGCEFVIDESNDDPKFFRNALRHQIMPVLESIRPGSLEAFARSGSLLHAASDLLAEYVAAEFYSCKVGDALSRSALKGLSPLKRMQVFRFWLKSISVQMPSEVKLSEIVRQVVSVSHDQSVRVAIDSGFIFIYRDTVYFQRDPQIKAENRAASCSFYWNSGREISFPEFGGKLVFEHSDYGIPESELLDYLLTLRWRHGGERMRIGVNRPSRSLKHLYQDAGIPVQARLQMPLLSFQDRILFAAGIGMNAEYCCRHIADSGTRMIKIAWIEN</sequence>
<keyword evidence="4 8" id="KW-0819">tRNA processing</keyword>
<organism evidence="10 11">
    <name type="scientific">Undibacterium squillarum</name>
    <dbReference type="NCBI Taxonomy" id="1131567"/>
    <lineage>
        <taxon>Bacteria</taxon>
        <taxon>Pseudomonadati</taxon>
        <taxon>Pseudomonadota</taxon>
        <taxon>Betaproteobacteria</taxon>
        <taxon>Burkholderiales</taxon>
        <taxon>Oxalobacteraceae</taxon>
        <taxon>Undibacterium</taxon>
    </lineage>
</organism>
<dbReference type="SUPFAM" id="SSF52402">
    <property type="entry name" value="Adenine nucleotide alpha hydrolases-like"/>
    <property type="match status" value="1"/>
</dbReference>
<dbReference type="InterPro" id="IPR012094">
    <property type="entry name" value="tRNA_Ile_lys_synt"/>
</dbReference>
<dbReference type="Proteomes" id="UP000653343">
    <property type="component" value="Unassembled WGS sequence"/>
</dbReference>
<evidence type="ECO:0000313" key="11">
    <source>
        <dbReference type="Proteomes" id="UP000653343"/>
    </source>
</evidence>
<evidence type="ECO:0000256" key="8">
    <source>
        <dbReference type="HAMAP-Rule" id="MF_01161"/>
    </source>
</evidence>
<dbReference type="InterPro" id="IPR011063">
    <property type="entry name" value="TilS/TtcA_N"/>
</dbReference>
<feature type="binding site" evidence="8">
    <location>
        <begin position="40"/>
        <end position="45"/>
    </location>
    <ligand>
        <name>ATP</name>
        <dbReference type="ChEBI" id="CHEBI:30616"/>
    </ligand>
</feature>
<dbReference type="Pfam" id="PF09179">
    <property type="entry name" value="TilS"/>
    <property type="match status" value="1"/>
</dbReference>
<dbReference type="CDD" id="cd01992">
    <property type="entry name" value="TilS_N"/>
    <property type="match status" value="1"/>
</dbReference>
<accession>A0ABQ2Y0K5</accession>
<keyword evidence="3 8" id="KW-0436">Ligase</keyword>
<comment type="caution">
    <text evidence="10">The sequence shown here is derived from an EMBL/GenBank/DDBJ whole genome shotgun (WGS) entry which is preliminary data.</text>
</comment>
<dbReference type="EMBL" id="BMYU01000008">
    <property type="protein sequence ID" value="GGX48987.1"/>
    <property type="molecule type" value="Genomic_DNA"/>
</dbReference>
<evidence type="ECO:0000256" key="6">
    <source>
        <dbReference type="ARBA" id="ARBA00022840"/>
    </source>
</evidence>
<evidence type="ECO:0000313" key="10">
    <source>
        <dbReference type="EMBL" id="GGX48987.1"/>
    </source>
</evidence>
<dbReference type="PANTHER" id="PTHR43033">
    <property type="entry name" value="TRNA(ILE)-LYSIDINE SYNTHASE-RELATED"/>
    <property type="match status" value="1"/>
</dbReference>
<dbReference type="SUPFAM" id="SSF56037">
    <property type="entry name" value="PheT/TilS domain"/>
    <property type="match status" value="1"/>
</dbReference>
<dbReference type="Pfam" id="PF11734">
    <property type="entry name" value="TilS_C"/>
    <property type="match status" value="1"/>
</dbReference>
<evidence type="ECO:0000256" key="7">
    <source>
        <dbReference type="ARBA" id="ARBA00048539"/>
    </source>
</evidence>
<gene>
    <name evidence="8 10" type="primary">tilS</name>
    <name evidence="10" type="ORF">GCM10010946_29500</name>
</gene>
<dbReference type="Pfam" id="PF01171">
    <property type="entry name" value="ATP_bind_3"/>
    <property type="match status" value="1"/>
</dbReference>
<dbReference type="InterPro" id="IPR015262">
    <property type="entry name" value="tRNA_Ile_lys_synt_subst-bd"/>
</dbReference>
<evidence type="ECO:0000259" key="9">
    <source>
        <dbReference type="SMART" id="SM00977"/>
    </source>
</evidence>
<dbReference type="NCBIfam" id="TIGR02432">
    <property type="entry name" value="lysidine_TilS_N"/>
    <property type="match status" value="1"/>
</dbReference>
<keyword evidence="2 8" id="KW-0963">Cytoplasm</keyword>
<protein>
    <recommendedName>
        <fullName evidence="8">tRNA(Ile)-lysidine synthase</fullName>
        <ecNumber evidence="8">6.3.4.19</ecNumber>
    </recommendedName>
    <alternativeName>
        <fullName evidence="8">tRNA(Ile)-2-lysyl-cytidine synthase</fullName>
    </alternativeName>
    <alternativeName>
        <fullName evidence="8">tRNA(Ile)-lysidine synthetase</fullName>
    </alternativeName>
</protein>
<name>A0ABQ2Y0K5_9BURK</name>
<dbReference type="InterPro" id="IPR012795">
    <property type="entry name" value="tRNA_Ile_lys_synt_N"/>
</dbReference>
<dbReference type="Gene3D" id="3.40.50.620">
    <property type="entry name" value="HUPs"/>
    <property type="match status" value="1"/>
</dbReference>
<dbReference type="InterPro" id="IPR012796">
    <property type="entry name" value="Lysidine-tRNA-synth_C"/>
</dbReference>
<dbReference type="InterPro" id="IPR014729">
    <property type="entry name" value="Rossmann-like_a/b/a_fold"/>
</dbReference>
<keyword evidence="11" id="KW-1185">Reference proteome</keyword>
<evidence type="ECO:0000256" key="3">
    <source>
        <dbReference type="ARBA" id="ARBA00022598"/>
    </source>
</evidence>
<dbReference type="NCBIfam" id="TIGR02433">
    <property type="entry name" value="lysidine_TilS_C"/>
    <property type="match status" value="1"/>
</dbReference>